<proteinExistence type="predicted"/>
<comment type="caution">
    <text evidence="1">The sequence shown here is derived from an EMBL/GenBank/DDBJ whole genome shotgun (WGS) entry which is preliminary data.</text>
</comment>
<keyword evidence="2" id="KW-1185">Reference proteome</keyword>
<dbReference type="AlphaFoldDB" id="A0AAV5NUJ1"/>
<name>A0AAV5NUJ1_9VIBR</name>
<gene>
    <name evidence="1" type="ORF">GCM10007932_34940</name>
</gene>
<reference evidence="2" key="1">
    <citation type="journal article" date="2019" name="Int. J. Syst. Evol. Microbiol.">
        <title>The Global Catalogue of Microorganisms (GCM) 10K type strain sequencing project: providing services to taxonomists for standard genome sequencing and annotation.</title>
        <authorList>
            <consortium name="The Broad Institute Genomics Platform"/>
            <consortium name="The Broad Institute Genome Sequencing Center for Infectious Disease"/>
            <person name="Wu L."/>
            <person name="Ma J."/>
        </authorList>
    </citation>
    <scope>NUCLEOTIDE SEQUENCE [LARGE SCALE GENOMIC DNA]</scope>
    <source>
        <strain evidence="2">NBRC 15640</strain>
    </source>
</reference>
<dbReference type="RefSeq" id="WP_126607348.1">
    <property type="nucleotide sequence ID" value="NZ_AP025144.1"/>
</dbReference>
<organism evidence="1 2">
    <name type="scientific">Vibrio penaeicida</name>
    <dbReference type="NCBI Taxonomy" id="104609"/>
    <lineage>
        <taxon>Bacteria</taxon>
        <taxon>Pseudomonadati</taxon>
        <taxon>Pseudomonadota</taxon>
        <taxon>Gammaproteobacteria</taxon>
        <taxon>Vibrionales</taxon>
        <taxon>Vibrionaceae</taxon>
        <taxon>Vibrio</taxon>
    </lineage>
</organism>
<dbReference type="EMBL" id="BSNX01000053">
    <property type="protein sequence ID" value="GLQ74133.1"/>
    <property type="molecule type" value="Genomic_DNA"/>
</dbReference>
<protein>
    <submittedName>
        <fullName evidence="1">Uncharacterized protein</fullName>
    </submittedName>
</protein>
<sequence length="101" mass="10957">MSTKNKIIFNGTVHTVNIEPQNIVNYHSKAADSLLELRNELQEFIKDSAQQKVALKIVDNVEEQIQSASPSRDTLSALIESLPSVGNVAGIGSFILSCFAA</sequence>
<dbReference type="Proteomes" id="UP001156690">
    <property type="component" value="Unassembled WGS sequence"/>
</dbReference>
<evidence type="ECO:0000313" key="2">
    <source>
        <dbReference type="Proteomes" id="UP001156690"/>
    </source>
</evidence>
<evidence type="ECO:0000313" key="1">
    <source>
        <dbReference type="EMBL" id="GLQ74133.1"/>
    </source>
</evidence>
<accession>A0AAV5NUJ1</accession>